<gene>
    <name evidence="2" type="ORF">LSINAPIS_LOCUS9255</name>
</gene>
<keyword evidence="3" id="KW-1185">Reference proteome</keyword>
<dbReference type="AlphaFoldDB" id="A0A5E4QMF0"/>
<protein>
    <submittedName>
        <fullName evidence="2">Uncharacterized protein</fullName>
    </submittedName>
</protein>
<dbReference type="Proteomes" id="UP000324832">
    <property type="component" value="Unassembled WGS sequence"/>
</dbReference>
<feature type="region of interest" description="Disordered" evidence="1">
    <location>
        <begin position="1"/>
        <end position="134"/>
    </location>
</feature>
<dbReference type="EMBL" id="FZQP02003379">
    <property type="protein sequence ID" value="VVC98119.1"/>
    <property type="molecule type" value="Genomic_DNA"/>
</dbReference>
<feature type="region of interest" description="Disordered" evidence="1">
    <location>
        <begin position="164"/>
        <end position="227"/>
    </location>
</feature>
<proteinExistence type="predicted"/>
<evidence type="ECO:0000256" key="1">
    <source>
        <dbReference type="SAM" id="MobiDB-lite"/>
    </source>
</evidence>
<feature type="compositionally biased region" description="Basic and acidic residues" evidence="1">
    <location>
        <begin position="35"/>
        <end position="134"/>
    </location>
</feature>
<name>A0A5E4QMF0_9NEOP</name>
<feature type="compositionally biased region" description="Pro residues" evidence="1">
    <location>
        <begin position="9"/>
        <end position="22"/>
    </location>
</feature>
<evidence type="ECO:0000313" key="2">
    <source>
        <dbReference type="EMBL" id="VVC98119.1"/>
    </source>
</evidence>
<evidence type="ECO:0000313" key="3">
    <source>
        <dbReference type="Proteomes" id="UP000324832"/>
    </source>
</evidence>
<feature type="compositionally biased region" description="Polar residues" evidence="1">
    <location>
        <begin position="200"/>
        <end position="211"/>
    </location>
</feature>
<organism evidence="2 3">
    <name type="scientific">Leptidea sinapis</name>
    <dbReference type="NCBI Taxonomy" id="189913"/>
    <lineage>
        <taxon>Eukaryota</taxon>
        <taxon>Metazoa</taxon>
        <taxon>Ecdysozoa</taxon>
        <taxon>Arthropoda</taxon>
        <taxon>Hexapoda</taxon>
        <taxon>Insecta</taxon>
        <taxon>Pterygota</taxon>
        <taxon>Neoptera</taxon>
        <taxon>Endopterygota</taxon>
        <taxon>Lepidoptera</taxon>
        <taxon>Glossata</taxon>
        <taxon>Ditrysia</taxon>
        <taxon>Papilionoidea</taxon>
        <taxon>Pieridae</taxon>
        <taxon>Dismorphiinae</taxon>
        <taxon>Leptidea</taxon>
    </lineage>
</organism>
<reference evidence="2 3" key="1">
    <citation type="submission" date="2017-07" db="EMBL/GenBank/DDBJ databases">
        <authorList>
            <person name="Talla V."/>
            <person name="Backstrom N."/>
        </authorList>
    </citation>
    <scope>NUCLEOTIDE SEQUENCE [LARGE SCALE GENOMIC DNA]</scope>
</reference>
<accession>A0A5E4QMF0</accession>
<sequence length="227" mass="26892">MTPWTMMSKPPPNFNSSEPPPGFNLEKFDSSQPPPEDRRDERERDRDRDRDRRDRDRDRRDRDRPDRSERTDRTDRPERTDRTDRADRPDRADRRDRDRREPRDRDRDRRDRDRDRGERDERRDRDRDRDRDRVYKMLTVNAIKISLRGATRRVYKSGFDISGSEGGAAPAEVTNAEGEGGWSQLPPPLQAPPMFRAAQNARSTARNQAANKRTLDGPRATRLWAEV</sequence>